<dbReference type="PROSITE" id="PS50950">
    <property type="entry name" value="ZF_THAP"/>
    <property type="match status" value="1"/>
</dbReference>
<evidence type="ECO:0000313" key="10">
    <source>
        <dbReference type="Proteomes" id="UP001159405"/>
    </source>
</evidence>
<feature type="region of interest" description="Disordered" evidence="7">
    <location>
        <begin position="83"/>
        <end position="141"/>
    </location>
</feature>
<evidence type="ECO:0000256" key="2">
    <source>
        <dbReference type="ARBA" id="ARBA00022723"/>
    </source>
</evidence>
<reference evidence="9 10" key="1">
    <citation type="submission" date="2022-05" db="EMBL/GenBank/DDBJ databases">
        <authorList>
            <consortium name="Genoscope - CEA"/>
            <person name="William W."/>
        </authorList>
    </citation>
    <scope>NUCLEOTIDE SEQUENCE [LARGE SCALE GENOMIC DNA]</scope>
</reference>
<dbReference type="InterPro" id="IPR027806">
    <property type="entry name" value="HARBI1_dom"/>
</dbReference>
<dbReference type="PANTHER" id="PTHR23080">
    <property type="entry name" value="THAP DOMAIN PROTEIN"/>
    <property type="match status" value="1"/>
</dbReference>
<organism evidence="9 10">
    <name type="scientific">Porites lobata</name>
    <dbReference type="NCBI Taxonomy" id="104759"/>
    <lineage>
        <taxon>Eukaryota</taxon>
        <taxon>Metazoa</taxon>
        <taxon>Cnidaria</taxon>
        <taxon>Anthozoa</taxon>
        <taxon>Hexacorallia</taxon>
        <taxon>Scleractinia</taxon>
        <taxon>Fungiina</taxon>
        <taxon>Poritidae</taxon>
        <taxon>Porites</taxon>
    </lineage>
</organism>
<keyword evidence="10" id="KW-1185">Reference proteome</keyword>
<evidence type="ECO:0000256" key="3">
    <source>
        <dbReference type="ARBA" id="ARBA00022771"/>
    </source>
</evidence>
<proteinExistence type="predicted"/>
<evidence type="ECO:0000256" key="6">
    <source>
        <dbReference type="PROSITE-ProRule" id="PRU00309"/>
    </source>
</evidence>
<dbReference type="Proteomes" id="UP001159405">
    <property type="component" value="Unassembled WGS sequence"/>
</dbReference>
<protein>
    <recommendedName>
        <fullName evidence="8">THAP-type domain-containing protein</fullName>
    </recommendedName>
</protein>
<sequence>MVSTKHCCHGECRTDSRYREYWPKSLVELEESGKKVFIPFPKPSQDIEKCRRWIVACSREFFTEKNVSRNTYICALHWPGEKGPTDEHPDPLKANLTPAQLSQARAPKRKAPKSRSEPVTKKVSPVENDCGEESNDFRPIDDADQSLMEATFTNSSTSAEETDNRQSHVVPKEYKNPATGNMVVDQSSQTVFCKYTLSAKVDTMILRNEVAISKPQAPKVVSNLSYENIVKDSTLMKHFVGLTSAQFELLHNFLDSVSPLNSINFWNCKDSPDMEKAASGRNCDLSTKDQLFICLLRLRRGFGIKTLAALLSSPEKKDMGNTVSVECSRNFARQGNTFSSYKHTNTFKCLIAVTPNGGACFASDLFEGDIDDIQIFRDCGIMKYLEPYDVVLADRGFTVRELLNPLQVELRIPSFLKGRGSLSAAEELETRQIAKARIHVERFNERM</sequence>
<keyword evidence="5 6" id="KW-0238">DNA-binding</keyword>
<gene>
    <name evidence="9" type="ORF">PLOB_00016986</name>
</gene>
<evidence type="ECO:0000256" key="5">
    <source>
        <dbReference type="ARBA" id="ARBA00023125"/>
    </source>
</evidence>
<comment type="cofactor">
    <cofactor evidence="1">
        <name>a divalent metal cation</name>
        <dbReference type="ChEBI" id="CHEBI:60240"/>
    </cofactor>
</comment>
<evidence type="ECO:0000259" key="8">
    <source>
        <dbReference type="PROSITE" id="PS50950"/>
    </source>
</evidence>
<name>A0ABN8R7Y2_9CNID</name>
<dbReference type="EMBL" id="CALNXK010000201">
    <property type="protein sequence ID" value="CAH3175502.1"/>
    <property type="molecule type" value="Genomic_DNA"/>
</dbReference>
<evidence type="ECO:0000256" key="4">
    <source>
        <dbReference type="ARBA" id="ARBA00022833"/>
    </source>
</evidence>
<keyword evidence="4" id="KW-0862">Zinc</keyword>
<accession>A0ABN8R7Y2</accession>
<evidence type="ECO:0000256" key="1">
    <source>
        <dbReference type="ARBA" id="ARBA00001968"/>
    </source>
</evidence>
<feature type="domain" description="THAP-type" evidence="8">
    <location>
        <begin position="1"/>
        <end position="101"/>
    </location>
</feature>
<dbReference type="InterPro" id="IPR006612">
    <property type="entry name" value="THAP_Znf"/>
</dbReference>
<evidence type="ECO:0000256" key="7">
    <source>
        <dbReference type="SAM" id="MobiDB-lite"/>
    </source>
</evidence>
<evidence type="ECO:0000313" key="9">
    <source>
        <dbReference type="EMBL" id="CAH3175502.1"/>
    </source>
</evidence>
<dbReference type="Pfam" id="PF13359">
    <property type="entry name" value="DDE_Tnp_4"/>
    <property type="match status" value="1"/>
</dbReference>
<keyword evidence="3 6" id="KW-0863">Zinc-finger</keyword>
<keyword evidence="2" id="KW-0479">Metal-binding</keyword>
<dbReference type="SUPFAM" id="SSF57716">
    <property type="entry name" value="Glucocorticoid receptor-like (DNA-binding domain)"/>
    <property type="match status" value="1"/>
</dbReference>
<dbReference type="PANTHER" id="PTHR23080:SF141">
    <property type="entry name" value="TRANSPOSASE HELIX-TURN-HELIX DOMAIN-CONTAINING PROTEIN"/>
    <property type="match status" value="1"/>
</dbReference>
<comment type="caution">
    <text evidence="9">The sequence shown here is derived from an EMBL/GenBank/DDBJ whole genome shotgun (WGS) entry which is preliminary data.</text>
</comment>